<reference evidence="2 3" key="1">
    <citation type="submission" date="2014-06" db="EMBL/GenBank/DDBJ databases">
        <title>Whole Genome Sequences of Three Symbiotic Endozoicomonas Bacteria.</title>
        <authorList>
            <person name="Neave M.J."/>
            <person name="Apprill A."/>
            <person name="Voolstra C.R."/>
        </authorList>
    </citation>
    <scope>NUCLEOTIDE SEQUENCE [LARGE SCALE GENOMIC DNA]</scope>
    <source>
        <strain evidence="2 3">DSM 25634</strain>
    </source>
</reference>
<dbReference type="Proteomes" id="UP000028073">
    <property type="component" value="Unassembled WGS sequence"/>
</dbReference>
<dbReference type="AlphaFoldDB" id="A0A081NKK4"/>
<dbReference type="STRING" id="1137799.GZ78_02740"/>
<keyword evidence="3" id="KW-1185">Reference proteome</keyword>
<gene>
    <name evidence="2" type="ORF">GZ78_02740</name>
</gene>
<comment type="caution">
    <text evidence="2">The sequence shown here is derived from an EMBL/GenBank/DDBJ whole genome shotgun (WGS) entry which is preliminary data.</text>
</comment>
<dbReference type="EMBL" id="JOKH01000001">
    <property type="protein sequence ID" value="KEQ18977.1"/>
    <property type="molecule type" value="Genomic_DNA"/>
</dbReference>
<evidence type="ECO:0000313" key="3">
    <source>
        <dbReference type="Proteomes" id="UP000028073"/>
    </source>
</evidence>
<proteinExistence type="predicted"/>
<feature type="region of interest" description="Disordered" evidence="1">
    <location>
        <begin position="1"/>
        <end position="33"/>
    </location>
</feature>
<organism evidence="2 3">
    <name type="scientific">Endozoicomonas numazuensis</name>
    <dbReference type="NCBI Taxonomy" id="1137799"/>
    <lineage>
        <taxon>Bacteria</taxon>
        <taxon>Pseudomonadati</taxon>
        <taxon>Pseudomonadota</taxon>
        <taxon>Gammaproteobacteria</taxon>
        <taxon>Oceanospirillales</taxon>
        <taxon>Endozoicomonadaceae</taxon>
        <taxon>Endozoicomonas</taxon>
    </lineage>
</organism>
<name>A0A081NKK4_9GAMM</name>
<evidence type="ECO:0000256" key="1">
    <source>
        <dbReference type="SAM" id="MobiDB-lite"/>
    </source>
</evidence>
<accession>A0A081NKK4</accession>
<sequence length="183" mass="20524">MSTPDKTQESRNINRLQGSTEPQNKTVTTPHNLNSRNLLDVQHKKSSTLWSNSVFLMMPCLLLLSGCSLVTQNKESSQTQYQLDANLIINDLPLEPQSITTTMDQRATLYFEDSQHNQFFKVFCILKPGEQEGTVEIFTSVHTEVTAPSFLTYEGQEASATFPPKQPVIEVKVRATPVKPTPP</sequence>
<protein>
    <submittedName>
        <fullName evidence="2">Uncharacterized protein</fullName>
    </submittedName>
</protein>
<evidence type="ECO:0000313" key="2">
    <source>
        <dbReference type="EMBL" id="KEQ18977.1"/>
    </source>
</evidence>